<accession>A0A7U6JIU0</accession>
<evidence type="ECO:0000259" key="1">
    <source>
        <dbReference type="Pfam" id="PF01814"/>
    </source>
</evidence>
<organism evidence="2 3">
    <name type="scientific">Thiolapillus brandeum</name>
    <dbReference type="NCBI Taxonomy" id="1076588"/>
    <lineage>
        <taxon>Bacteria</taxon>
        <taxon>Pseudomonadati</taxon>
        <taxon>Pseudomonadota</taxon>
        <taxon>Gammaproteobacteria</taxon>
        <taxon>Chromatiales</taxon>
        <taxon>Sedimenticolaceae</taxon>
        <taxon>Thiolapillus</taxon>
    </lineage>
</organism>
<evidence type="ECO:0000313" key="2">
    <source>
        <dbReference type="EMBL" id="BAO45143.1"/>
    </source>
</evidence>
<dbReference type="AlphaFoldDB" id="A0A7U6JIU0"/>
<dbReference type="InterPro" id="IPR012312">
    <property type="entry name" value="Hemerythrin-like"/>
</dbReference>
<dbReference type="KEGG" id="tbn:TBH_C2232"/>
<protein>
    <recommendedName>
        <fullName evidence="1">Hemerythrin-like domain-containing protein</fullName>
    </recommendedName>
</protein>
<dbReference type="RefSeq" id="WP_041068480.1">
    <property type="nucleotide sequence ID" value="NZ_AP012273.1"/>
</dbReference>
<dbReference type="Pfam" id="PF01814">
    <property type="entry name" value="Hemerythrin"/>
    <property type="match status" value="1"/>
</dbReference>
<gene>
    <name evidence="2" type="ORF">TBH_C2232</name>
</gene>
<dbReference type="EMBL" id="AP012273">
    <property type="protein sequence ID" value="BAO45143.1"/>
    <property type="molecule type" value="Genomic_DNA"/>
</dbReference>
<reference evidence="2 3" key="1">
    <citation type="journal article" date="2014" name="PLoS ONE">
        <title>Physiological and genomic features of a novel sulfur-oxidizing gammaproteobacterium belonging to a previously uncultivated symbiotic lineage isolated from a hydrothermal vent.</title>
        <authorList>
            <person name="Nunoura T."/>
            <person name="Takaki Y."/>
            <person name="Kazama H."/>
            <person name="Kakuta J."/>
            <person name="Shimamura S."/>
            <person name="Makita H."/>
            <person name="Hirai M."/>
            <person name="Miyazaki M."/>
            <person name="Takai K."/>
        </authorList>
    </citation>
    <scope>NUCLEOTIDE SEQUENCE [LARGE SCALE GENOMIC DNA]</scope>
    <source>
        <strain evidence="2 3">Hiromi1</strain>
    </source>
</reference>
<keyword evidence="3" id="KW-1185">Reference proteome</keyword>
<dbReference type="OrthoDB" id="8809825at2"/>
<feature type="domain" description="Hemerythrin-like" evidence="1">
    <location>
        <begin position="4"/>
        <end position="137"/>
    </location>
</feature>
<proteinExistence type="predicted"/>
<name>A0A7U6JIU0_9GAMM</name>
<evidence type="ECO:0000313" key="3">
    <source>
        <dbReference type="Proteomes" id="UP000031631"/>
    </source>
</evidence>
<dbReference type="Proteomes" id="UP000031631">
    <property type="component" value="Chromosome"/>
</dbReference>
<sequence>MLSYDELHAQNDHITELTNTLRLLLTDRLLCDSHITAELFCRYVDAVKEHLEITDKKLYTQMLTSADQQVTTVANRFMGGSKEIKRIFNDFVKKWCNMKKQQLMVADYEEFARITDGMFDMVLDRIQDEVEHLYPMLRKVRGDDKYAA</sequence>